<name>A0A4R5NJ36_9LACO</name>
<sequence>MADEVKIEDSILKDFKTLKHIKNDEMDDIFKIYINQAMQEVELYIGQDTLPDVLKGIITQMAEAKFTKAGSEGTASSSEEGLSYSFNENDLKPFFPVLNRYIDNLRGSGDRGRIVTFD</sequence>
<comment type="caution">
    <text evidence="1">The sequence shown here is derived from an EMBL/GenBank/DDBJ whole genome shotgun (WGS) entry which is preliminary data.</text>
</comment>
<dbReference type="InterPro" id="IPR021146">
    <property type="entry name" value="Phage_gp6-like_head-tail"/>
</dbReference>
<dbReference type="AlphaFoldDB" id="A0A4R5NJ36"/>
<organism evidence="1 2">
    <name type="scientific">Companilactobacillus farciminis</name>
    <dbReference type="NCBI Taxonomy" id="1612"/>
    <lineage>
        <taxon>Bacteria</taxon>
        <taxon>Bacillati</taxon>
        <taxon>Bacillota</taxon>
        <taxon>Bacilli</taxon>
        <taxon>Lactobacillales</taxon>
        <taxon>Lactobacillaceae</taxon>
        <taxon>Companilactobacillus</taxon>
    </lineage>
</organism>
<evidence type="ECO:0000313" key="2">
    <source>
        <dbReference type="Proteomes" id="UP000295257"/>
    </source>
</evidence>
<evidence type="ECO:0008006" key="3">
    <source>
        <dbReference type="Google" id="ProtNLM"/>
    </source>
</evidence>
<dbReference type="Pfam" id="PF05135">
    <property type="entry name" value="Phage_connect_1"/>
    <property type="match status" value="1"/>
</dbReference>
<proteinExistence type="predicted"/>
<dbReference type="Proteomes" id="UP000295257">
    <property type="component" value="Unassembled WGS sequence"/>
</dbReference>
<gene>
    <name evidence="1" type="ORF">C5L30_000342</name>
</gene>
<evidence type="ECO:0000313" key="1">
    <source>
        <dbReference type="EMBL" id="TDG74626.1"/>
    </source>
</evidence>
<reference evidence="1 2" key="1">
    <citation type="journal article" date="2019" name="Appl. Microbiol. Biotechnol.">
        <title>Uncovering carbohydrate metabolism through a genotype-phenotype association study of 56 lactic acid bacteria genomes.</title>
        <authorList>
            <person name="Buron-Moles G."/>
            <person name="Chailyan A."/>
            <person name="Dolejs I."/>
            <person name="Forster J."/>
            <person name="Miks M.H."/>
        </authorList>
    </citation>
    <scope>NUCLEOTIDE SEQUENCE [LARGE SCALE GENOMIC DNA]</scope>
    <source>
        <strain evidence="1 2">ATCC 29644</strain>
    </source>
</reference>
<dbReference type="RefSeq" id="WP_010019151.1">
    <property type="nucleotide sequence ID" value="NZ_PUFN01000004.1"/>
</dbReference>
<dbReference type="EMBL" id="PUFN01000004">
    <property type="protein sequence ID" value="TDG74626.1"/>
    <property type="molecule type" value="Genomic_DNA"/>
</dbReference>
<keyword evidence="2" id="KW-1185">Reference proteome</keyword>
<protein>
    <recommendedName>
        <fullName evidence="3">Phage head-tail connector protein</fullName>
    </recommendedName>
</protein>
<dbReference type="InterPro" id="IPR053746">
    <property type="entry name" value="Viral_HT_Connector_Assembly"/>
</dbReference>
<dbReference type="Gene3D" id="1.10.246.150">
    <property type="match status" value="1"/>
</dbReference>
<dbReference type="OrthoDB" id="2320475at2"/>
<accession>A0A4R5NJ36</accession>